<evidence type="ECO:0000313" key="9">
    <source>
        <dbReference type="EMBL" id="BAH77109.1"/>
    </source>
</evidence>
<name>C4XLH0_SOLM1</name>
<dbReference type="PANTHER" id="PTHR43856">
    <property type="entry name" value="CARDIOLIPIN HYDROLASE"/>
    <property type="match status" value="1"/>
</dbReference>
<dbReference type="GO" id="GO:0016891">
    <property type="term" value="F:RNA endonuclease activity producing 5'-phosphomonoesters, hydrolytic mechanism"/>
    <property type="evidence" value="ECO:0007669"/>
    <property type="project" value="TreeGrafter"/>
</dbReference>
<evidence type="ECO:0000259" key="8">
    <source>
        <dbReference type="PROSITE" id="PS50035"/>
    </source>
</evidence>
<dbReference type="eggNOG" id="COG1502">
    <property type="taxonomic scope" value="Bacteria"/>
</dbReference>
<evidence type="ECO:0000256" key="1">
    <source>
        <dbReference type="ARBA" id="ARBA00000798"/>
    </source>
</evidence>
<dbReference type="InterPro" id="IPR051406">
    <property type="entry name" value="PLD_domain"/>
</dbReference>
<dbReference type="EMBL" id="AP010904">
    <property type="protein sequence ID" value="BAH77109.1"/>
    <property type="molecule type" value="Genomic_DNA"/>
</dbReference>
<evidence type="ECO:0000256" key="6">
    <source>
        <dbReference type="ARBA" id="ARBA00023098"/>
    </source>
</evidence>
<dbReference type="OrthoDB" id="9762009at2"/>
<keyword evidence="7" id="KW-0732">Signal</keyword>
<feature type="chain" id="PRO_5002944238" description="phospholipase D" evidence="7">
    <location>
        <begin position="21"/>
        <end position="173"/>
    </location>
</feature>
<keyword evidence="6" id="KW-0443">Lipid metabolism</keyword>
<feature type="domain" description="PLD phosphodiesterase" evidence="8">
    <location>
        <begin position="112"/>
        <end position="139"/>
    </location>
</feature>
<evidence type="ECO:0000256" key="3">
    <source>
        <dbReference type="ARBA" id="ARBA00012027"/>
    </source>
</evidence>
<gene>
    <name evidence="9" type="ordered locus">DMR_36180</name>
</gene>
<evidence type="ECO:0000256" key="5">
    <source>
        <dbReference type="ARBA" id="ARBA00022963"/>
    </source>
</evidence>
<dbReference type="SMART" id="SM00155">
    <property type="entry name" value="PLDc"/>
    <property type="match status" value="1"/>
</dbReference>
<dbReference type="AlphaFoldDB" id="C4XLH0"/>
<keyword evidence="10" id="KW-1185">Reference proteome</keyword>
<dbReference type="KEGG" id="dma:DMR_36180"/>
<protein>
    <recommendedName>
        <fullName evidence="3">phospholipase D</fullName>
        <ecNumber evidence="3">3.1.4.4</ecNumber>
    </recommendedName>
</protein>
<dbReference type="HOGENOM" id="CLU_080814_3_0_7"/>
<dbReference type="Gene3D" id="3.30.870.10">
    <property type="entry name" value="Endonuclease Chain A"/>
    <property type="match status" value="1"/>
</dbReference>
<sequence>MRKIAIICFAVALWCLPAYAYDLTLQHTSVQVYFSPRGGAQDALVATIGQAKDSILVQAYSFTSASIAKALVDATKRGVKIEAILDKSQRSERYTGATFLKNEGIPVYIDDKHAIAHNKVMILDGSIVVTGSFNFTKAAEEKNAENLLIIRDMEMAKIYMDNWEKHKEHSESY</sequence>
<dbReference type="GO" id="GO:0006793">
    <property type="term" value="P:phosphorus metabolic process"/>
    <property type="evidence" value="ECO:0007669"/>
    <property type="project" value="UniProtKB-ARBA"/>
</dbReference>
<proteinExistence type="inferred from homology"/>
<dbReference type="InterPro" id="IPR001736">
    <property type="entry name" value="PLipase_D/transphosphatidylase"/>
</dbReference>
<dbReference type="SUPFAM" id="SSF56024">
    <property type="entry name" value="Phospholipase D/nuclease"/>
    <property type="match status" value="1"/>
</dbReference>
<evidence type="ECO:0000313" key="10">
    <source>
        <dbReference type="Proteomes" id="UP000009071"/>
    </source>
</evidence>
<dbReference type="Pfam" id="PF13091">
    <property type="entry name" value="PLDc_2"/>
    <property type="match status" value="1"/>
</dbReference>
<dbReference type="GO" id="GO:0004630">
    <property type="term" value="F:phospholipase D activity"/>
    <property type="evidence" value="ECO:0007669"/>
    <property type="project" value="UniProtKB-EC"/>
</dbReference>
<keyword evidence="4" id="KW-0378">Hydrolase</keyword>
<keyword evidence="5" id="KW-0442">Lipid degradation</keyword>
<evidence type="ECO:0000256" key="7">
    <source>
        <dbReference type="SAM" id="SignalP"/>
    </source>
</evidence>
<feature type="signal peptide" evidence="7">
    <location>
        <begin position="1"/>
        <end position="20"/>
    </location>
</feature>
<dbReference type="STRING" id="573370.DMR_36180"/>
<accession>C4XLH0</accession>
<evidence type="ECO:0000256" key="2">
    <source>
        <dbReference type="ARBA" id="ARBA00008664"/>
    </source>
</evidence>
<organism evidence="9 10">
    <name type="scientific">Solidesulfovibrio magneticus (strain ATCC 700980 / DSM 13731 / RS-1)</name>
    <name type="common">Desulfovibrio magneticus</name>
    <dbReference type="NCBI Taxonomy" id="573370"/>
    <lineage>
        <taxon>Bacteria</taxon>
        <taxon>Pseudomonadati</taxon>
        <taxon>Thermodesulfobacteriota</taxon>
        <taxon>Desulfovibrionia</taxon>
        <taxon>Desulfovibrionales</taxon>
        <taxon>Desulfovibrionaceae</taxon>
        <taxon>Solidesulfovibrio</taxon>
    </lineage>
</organism>
<reference evidence="9 10" key="1">
    <citation type="journal article" date="2009" name="Genome Res.">
        <title>Whole genome sequence of Desulfovibrio magneticus strain RS-1 revealed common gene clusters in magnetotactic bacteria.</title>
        <authorList>
            <person name="Nakazawa H."/>
            <person name="Arakaki A."/>
            <person name="Narita-Yamada S."/>
            <person name="Yashiro I."/>
            <person name="Jinno K."/>
            <person name="Aoki N."/>
            <person name="Tsuruyama A."/>
            <person name="Okamura Y."/>
            <person name="Tanikawa S."/>
            <person name="Fujita N."/>
            <person name="Takeyama H."/>
            <person name="Matsunaga T."/>
        </authorList>
    </citation>
    <scope>NUCLEOTIDE SEQUENCE [LARGE SCALE GENOMIC DNA]</scope>
    <source>
        <strain evidence="10">ATCC 700980 / DSM 13731 / RS-1</strain>
    </source>
</reference>
<dbReference type="GO" id="GO:0016042">
    <property type="term" value="P:lipid catabolic process"/>
    <property type="evidence" value="ECO:0007669"/>
    <property type="project" value="UniProtKB-KW"/>
</dbReference>
<evidence type="ECO:0000256" key="4">
    <source>
        <dbReference type="ARBA" id="ARBA00022801"/>
    </source>
</evidence>
<dbReference type="InterPro" id="IPR025202">
    <property type="entry name" value="PLD-like_dom"/>
</dbReference>
<comment type="catalytic activity">
    <reaction evidence="1">
        <text>a 1,2-diacyl-sn-glycero-3-phosphocholine + H2O = a 1,2-diacyl-sn-glycero-3-phosphate + choline + H(+)</text>
        <dbReference type="Rhea" id="RHEA:14445"/>
        <dbReference type="ChEBI" id="CHEBI:15354"/>
        <dbReference type="ChEBI" id="CHEBI:15377"/>
        <dbReference type="ChEBI" id="CHEBI:15378"/>
        <dbReference type="ChEBI" id="CHEBI:57643"/>
        <dbReference type="ChEBI" id="CHEBI:58608"/>
        <dbReference type="EC" id="3.1.4.4"/>
    </reaction>
</comment>
<dbReference type="PANTHER" id="PTHR43856:SF1">
    <property type="entry name" value="MITOCHONDRIAL CARDIOLIPIN HYDROLASE"/>
    <property type="match status" value="1"/>
</dbReference>
<dbReference type="EC" id="3.1.4.4" evidence="3"/>
<dbReference type="RefSeq" id="WP_015862251.1">
    <property type="nucleotide sequence ID" value="NC_012796.1"/>
</dbReference>
<dbReference type="CDD" id="cd09170">
    <property type="entry name" value="PLDc_Nuc"/>
    <property type="match status" value="1"/>
</dbReference>
<dbReference type="Proteomes" id="UP000009071">
    <property type="component" value="Chromosome"/>
</dbReference>
<comment type="similarity">
    <text evidence="2">Belongs to the phospholipase D family.</text>
</comment>
<dbReference type="PROSITE" id="PS50035">
    <property type="entry name" value="PLD"/>
    <property type="match status" value="1"/>
</dbReference>